<keyword evidence="2" id="KW-1185">Reference proteome</keyword>
<dbReference type="Proteomes" id="UP000007319">
    <property type="component" value="Chromosome"/>
</dbReference>
<name>A0A9P1JPY2_9PROT</name>
<organism evidence="1 2">
    <name type="scientific">Azospirillum baldaniorum</name>
    <dbReference type="NCBI Taxonomy" id="1064539"/>
    <lineage>
        <taxon>Bacteria</taxon>
        <taxon>Pseudomonadati</taxon>
        <taxon>Pseudomonadota</taxon>
        <taxon>Alphaproteobacteria</taxon>
        <taxon>Rhodospirillales</taxon>
        <taxon>Azospirillaceae</taxon>
        <taxon>Azospirillum</taxon>
    </lineage>
</organism>
<dbReference type="EMBL" id="HE577327">
    <property type="protein sequence ID" value="CCC97493.1"/>
    <property type="molecule type" value="Genomic_DNA"/>
</dbReference>
<gene>
    <name evidence="1" type="ORF">AZOBR_70129</name>
</gene>
<protein>
    <submittedName>
        <fullName evidence="1">Uncharacterized protein</fullName>
    </submittedName>
</protein>
<dbReference type="AlphaFoldDB" id="A0A9P1JPY2"/>
<evidence type="ECO:0000313" key="1">
    <source>
        <dbReference type="EMBL" id="CCC97493.1"/>
    </source>
</evidence>
<proteinExistence type="predicted"/>
<accession>A0A9P1JPY2</accession>
<reference evidence="1 2" key="1">
    <citation type="journal article" date="2011" name="PLoS Genet.">
        <title>Azospirillum genomes reveal transition of bacteria from aquatic to terrestrial environments.</title>
        <authorList>
            <person name="Wisniewski-Dye F."/>
            <person name="Borziak K."/>
            <person name="Khalsa-Moyers G."/>
            <person name="Alexandre G."/>
            <person name="Sukharnikov L.O."/>
            <person name="Wuichet K."/>
            <person name="Hurst G.B."/>
            <person name="McDonald W.H."/>
            <person name="Robertson J.S."/>
            <person name="Barbe V."/>
            <person name="Calteau A."/>
            <person name="Rouy Z."/>
            <person name="Mangenot S."/>
            <person name="Prigent-Combaret C."/>
            <person name="Normand P."/>
            <person name="Boyer M."/>
            <person name="Siguier P."/>
            <person name="Dessaux Y."/>
            <person name="Elmerich C."/>
            <person name="Condemine G."/>
            <person name="Krishnen G."/>
            <person name="Kennedy I."/>
            <person name="Paterson A.H."/>
            <person name="Gonzalez V."/>
            <person name="Mavingui P."/>
            <person name="Zhulin I.B."/>
        </authorList>
    </citation>
    <scope>NUCLEOTIDE SEQUENCE [LARGE SCALE GENOMIC DNA]</scope>
    <source>
        <strain evidence="1 2">Sp245</strain>
    </source>
</reference>
<evidence type="ECO:0000313" key="2">
    <source>
        <dbReference type="Proteomes" id="UP000007319"/>
    </source>
</evidence>
<sequence>MSGFVGYVTGPTKRTALVRNLISCSFSKA</sequence>
<dbReference type="KEGG" id="abs:AZOBR_70129"/>